<gene>
    <name evidence="2" type="ORF">ACFQZM_46400</name>
</gene>
<dbReference type="SUPFAM" id="SSF54909">
    <property type="entry name" value="Dimeric alpha+beta barrel"/>
    <property type="match status" value="1"/>
</dbReference>
<dbReference type="InterPro" id="IPR011008">
    <property type="entry name" value="Dimeric_a/b-barrel"/>
</dbReference>
<dbReference type="EC" id="1.14.-.-" evidence="2"/>
<evidence type="ECO:0000313" key="2">
    <source>
        <dbReference type="EMBL" id="MFD0691988.1"/>
    </source>
</evidence>
<keyword evidence="2" id="KW-0560">Oxidoreductase</keyword>
<dbReference type="Gene3D" id="3.30.70.100">
    <property type="match status" value="1"/>
</dbReference>
<name>A0ABW2Y2H2_9ACTN</name>
<evidence type="ECO:0000259" key="1">
    <source>
        <dbReference type="PROSITE" id="PS51725"/>
    </source>
</evidence>
<reference evidence="3" key="1">
    <citation type="journal article" date="2019" name="Int. J. Syst. Evol. Microbiol.">
        <title>The Global Catalogue of Microorganisms (GCM) 10K type strain sequencing project: providing services to taxonomists for standard genome sequencing and annotation.</title>
        <authorList>
            <consortium name="The Broad Institute Genomics Platform"/>
            <consortium name="The Broad Institute Genome Sequencing Center for Infectious Disease"/>
            <person name="Wu L."/>
            <person name="Ma J."/>
        </authorList>
    </citation>
    <scope>NUCLEOTIDE SEQUENCE [LARGE SCALE GENOMIC DNA]</scope>
    <source>
        <strain evidence="3">JCM 9371</strain>
    </source>
</reference>
<dbReference type="Pfam" id="PF03992">
    <property type="entry name" value="ABM"/>
    <property type="match status" value="1"/>
</dbReference>
<dbReference type="PROSITE" id="PS51725">
    <property type="entry name" value="ABM"/>
    <property type="match status" value="1"/>
</dbReference>
<dbReference type="InterPro" id="IPR007138">
    <property type="entry name" value="ABM_dom"/>
</dbReference>
<dbReference type="GO" id="GO:0004497">
    <property type="term" value="F:monooxygenase activity"/>
    <property type="evidence" value="ECO:0007669"/>
    <property type="project" value="UniProtKB-KW"/>
</dbReference>
<dbReference type="EMBL" id="JBHTGP010000035">
    <property type="protein sequence ID" value="MFD0691988.1"/>
    <property type="molecule type" value="Genomic_DNA"/>
</dbReference>
<accession>A0ABW2Y2H2</accession>
<feature type="domain" description="ABM" evidence="1">
    <location>
        <begin position="20"/>
        <end position="111"/>
    </location>
</feature>
<organism evidence="2 3">
    <name type="scientific">Actinomadura fibrosa</name>
    <dbReference type="NCBI Taxonomy" id="111802"/>
    <lineage>
        <taxon>Bacteria</taxon>
        <taxon>Bacillati</taxon>
        <taxon>Actinomycetota</taxon>
        <taxon>Actinomycetes</taxon>
        <taxon>Streptosporangiales</taxon>
        <taxon>Thermomonosporaceae</taxon>
        <taxon>Actinomadura</taxon>
    </lineage>
</organism>
<sequence>MNDHTGGTTMPQIDVDGTCATFINVFPTRPRDQQKLLDLLLSAHENVIRHRPGYVSSSFHRSVDGYLIVDYTQWERREDFEAMVRDPAVLPYFAPIGELTTGEQHAYDVVFSHEAASLPTAG</sequence>
<comment type="caution">
    <text evidence="2">The sequence shown here is derived from an EMBL/GenBank/DDBJ whole genome shotgun (WGS) entry which is preliminary data.</text>
</comment>
<proteinExistence type="predicted"/>
<keyword evidence="3" id="KW-1185">Reference proteome</keyword>
<dbReference type="Proteomes" id="UP001597063">
    <property type="component" value="Unassembled WGS sequence"/>
</dbReference>
<evidence type="ECO:0000313" key="3">
    <source>
        <dbReference type="Proteomes" id="UP001597063"/>
    </source>
</evidence>
<protein>
    <submittedName>
        <fullName evidence="2">Antibiotic biosynthesis monooxygenase family protein</fullName>
        <ecNumber evidence="2">1.14.-.-</ecNumber>
    </submittedName>
</protein>
<dbReference type="RefSeq" id="WP_131759892.1">
    <property type="nucleotide sequence ID" value="NZ_CAACUY010000094.1"/>
</dbReference>
<keyword evidence="2" id="KW-0503">Monooxygenase</keyword>